<dbReference type="SUPFAM" id="SSF50129">
    <property type="entry name" value="GroES-like"/>
    <property type="match status" value="1"/>
</dbReference>
<evidence type="ECO:0000256" key="2">
    <source>
        <dbReference type="ARBA" id="ARBA00022723"/>
    </source>
</evidence>
<dbReference type="PROSITE" id="PS00059">
    <property type="entry name" value="ADH_ZINC"/>
    <property type="match status" value="1"/>
</dbReference>
<dbReference type="GO" id="GO:0004022">
    <property type="term" value="F:alcohol dehydrogenase (NAD+) activity"/>
    <property type="evidence" value="ECO:0007669"/>
    <property type="project" value="TreeGrafter"/>
</dbReference>
<keyword evidence="3" id="KW-0862">Zinc</keyword>
<dbReference type="OrthoDB" id="1879366at2759"/>
<dbReference type="GO" id="GO:0008270">
    <property type="term" value="F:zinc ion binding"/>
    <property type="evidence" value="ECO:0007669"/>
    <property type="project" value="InterPro"/>
</dbReference>
<keyword evidence="4" id="KW-0560">Oxidoreductase</keyword>
<evidence type="ECO:0000259" key="6">
    <source>
        <dbReference type="Pfam" id="PF08240"/>
    </source>
</evidence>
<evidence type="ECO:0000256" key="3">
    <source>
        <dbReference type="ARBA" id="ARBA00022833"/>
    </source>
</evidence>
<keyword evidence="8" id="KW-1185">Reference proteome</keyword>
<dbReference type="PANTHER" id="PTHR42940">
    <property type="entry name" value="ALCOHOL DEHYDROGENASE 1-RELATED"/>
    <property type="match status" value="1"/>
</dbReference>
<evidence type="ECO:0000313" key="7">
    <source>
        <dbReference type="EMBL" id="TKA69561.1"/>
    </source>
</evidence>
<dbReference type="STRING" id="331657.A0A4U0X1E4"/>
<dbReference type="GO" id="GO:0005737">
    <property type="term" value="C:cytoplasm"/>
    <property type="evidence" value="ECO:0007669"/>
    <property type="project" value="TreeGrafter"/>
</dbReference>
<feature type="domain" description="Alcohol dehydrogenase-like N-terminal" evidence="6">
    <location>
        <begin position="37"/>
        <end position="101"/>
    </location>
</feature>
<dbReference type="AlphaFoldDB" id="A0A4U0X1E4"/>
<reference evidence="7 8" key="1">
    <citation type="submission" date="2017-03" db="EMBL/GenBank/DDBJ databases">
        <title>Genomes of endolithic fungi from Antarctica.</title>
        <authorList>
            <person name="Coleine C."/>
            <person name="Masonjones S."/>
            <person name="Stajich J.E."/>
        </authorList>
    </citation>
    <scope>NUCLEOTIDE SEQUENCE [LARGE SCALE GENOMIC DNA]</scope>
    <source>
        <strain evidence="7 8">CCFEE 5187</strain>
    </source>
</reference>
<name>A0A4U0X1E4_9PEZI</name>
<dbReference type="InterPro" id="IPR011032">
    <property type="entry name" value="GroES-like_sf"/>
</dbReference>
<dbReference type="Pfam" id="PF08240">
    <property type="entry name" value="ADH_N"/>
    <property type="match status" value="1"/>
</dbReference>
<comment type="caution">
    <text evidence="7">The sequence shown here is derived from an EMBL/GenBank/DDBJ whole genome shotgun (WGS) entry which is preliminary data.</text>
</comment>
<gene>
    <name evidence="7" type="ORF">B0A49_06413</name>
</gene>
<comment type="cofactor">
    <cofactor evidence="1">
        <name>Zn(2+)</name>
        <dbReference type="ChEBI" id="CHEBI:29105"/>
    </cofactor>
</comment>
<dbReference type="EMBL" id="NAJN01000720">
    <property type="protein sequence ID" value="TKA69561.1"/>
    <property type="molecule type" value="Genomic_DNA"/>
</dbReference>
<keyword evidence="2" id="KW-0479">Metal-binding</keyword>
<keyword evidence="5" id="KW-0520">NAD</keyword>
<evidence type="ECO:0000256" key="1">
    <source>
        <dbReference type="ARBA" id="ARBA00001947"/>
    </source>
</evidence>
<proteinExistence type="predicted"/>
<protein>
    <submittedName>
        <fullName evidence="7">Alcohol dehydrogenase 1</fullName>
    </submittedName>
</protein>
<dbReference type="Gene3D" id="3.90.180.10">
    <property type="entry name" value="Medium-chain alcohol dehydrogenases, catalytic domain"/>
    <property type="match status" value="1"/>
</dbReference>
<organism evidence="7 8">
    <name type="scientific">Cryomyces minteri</name>
    <dbReference type="NCBI Taxonomy" id="331657"/>
    <lineage>
        <taxon>Eukaryota</taxon>
        <taxon>Fungi</taxon>
        <taxon>Dikarya</taxon>
        <taxon>Ascomycota</taxon>
        <taxon>Pezizomycotina</taxon>
        <taxon>Dothideomycetes</taxon>
        <taxon>Dothideomycetes incertae sedis</taxon>
        <taxon>Cryomyces</taxon>
    </lineage>
</organism>
<dbReference type="InterPro" id="IPR013154">
    <property type="entry name" value="ADH-like_N"/>
</dbReference>
<sequence length="104" mass="11055">MAQNVPKKQMAQVIEKTGGPVSVVNIEFKEIDVQQPGPDEVLVNIKFSGVCHTDLHAVNGDWPLPTKLPLVGGHEGAGVVVAKGDLVKDIEIGDHAGVKWINGK</sequence>
<dbReference type="Proteomes" id="UP000308768">
    <property type="component" value="Unassembled WGS sequence"/>
</dbReference>
<evidence type="ECO:0000256" key="5">
    <source>
        <dbReference type="ARBA" id="ARBA00023027"/>
    </source>
</evidence>
<accession>A0A4U0X1E4</accession>
<dbReference type="InterPro" id="IPR002328">
    <property type="entry name" value="ADH_Zn_CS"/>
</dbReference>
<evidence type="ECO:0000256" key="4">
    <source>
        <dbReference type="ARBA" id="ARBA00023002"/>
    </source>
</evidence>
<dbReference type="PANTHER" id="PTHR42940:SF3">
    <property type="entry name" value="ALCOHOL DEHYDROGENASE 1-RELATED"/>
    <property type="match status" value="1"/>
</dbReference>
<evidence type="ECO:0000313" key="8">
    <source>
        <dbReference type="Proteomes" id="UP000308768"/>
    </source>
</evidence>